<proteinExistence type="predicted"/>
<dbReference type="CDD" id="cd00761">
    <property type="entry name" value="Glyco_tranf_GTA_type"/>
    <property type="match status" value="1"/>
</dbReference>
<organism evidence="4 5">
    <name type="scientific">Streptomyces tubbatahanensis</name>
    <dbReference type="NCBI Taxonomy" id="2923272"/>
    <lineage>
        <taxon>Bacteria</taxon>
        <taxon>Bacillati</taxon>
        <taxon>Actinomycetota</taxon>
        <taxon>Actinomycetes</taxon>
        <taxon>Kitasatosporales</taxon>
        <taxon>Streptomycetaceae</taxon>
        <taxon>Streptomyces</taxon>
    </lineage>
</organism>
<feature type="compositionally biased region" description="Low complexity" evidence="1">
    <location>
        <begin position="1"/>
        <end position="16"/>
    </location>
</feature>
<dbReference type="Gene3D" id="3.90.550.10">
    <property type="entry name" value="Spore Coat Polysaccharide Biosynthesis Protein SpsA, Chain A"/>
    <property type="match status" value="1"/>
</dbReference>
<dbReference type="RefSeq" id="WP_242754541.1">
    <property type="nucleotide sequence ID" value="NZ_CP093846.1"/>
</dbReference>
<dbReference type="PANTHER" id="PTHR22916">
    <property type="entry name" value="GLYCOSYLTRANSFERASE"/>
    <property type="match status" value="1"/>
</dbReference>
<keyword evidence="5" id="KW-1185">Reference proteome</keyword>
<dbReference type="Pfam" id="PF22181">
    <property type="entry name" value="TarS_linker"/>
    <property type="match status" value="1"/>
</dbReference>
<evidence type="ECO:0000313" key="5">
    <source>
        <dbReference type="Proteomes" id="UP001202244"/>
    </source>
</evidence>
<dbReference type="InterPro" id="IPR001173">
    <property type="entry name" value="Glyco_trans_2-like"/>
</dbReference>
<dbReference type="PANTHER" id="PTHR22916:SF3">
    <property type="entry name" value="UDP-GLCNAC:BETAGAL BETA-1,3-N-ACETYLGLUCOSAMINYLTRANSFERASE-LIKE PROTEIN 1"/>
    <property type="match status" value="1"/>
</dbReference>
<dbReference type="Pfam" id="PF00535">
    <property type="entry name" value="Glycos_transf_2"/>
    <property type="match status" value="1"/>
</dbReference>
<dbReference type="InterPro" id="IPR029044">
    <property type="entry name" value="Nucleotide-diphossugar_trans"/>
</dbReference>
<feature type="region of interest" description="Disordered" evidence="1">
    <location>
        <begin position="537"/>
        <end position="566"/>
    </location>
</feature>
<feature type="compositionally biased region" description="Basic and acidic residues" evidence="1">
    <location>
        <begin position="556"/>
        <end position="566"/>
    </location>
</feature>
<gene>
    <name evidence="4" type="ORF">MMF93_23445</name>
</gene>
<dbReference type="EMBL" id="CP093846">
    <property type="protein sequence ID" value="UNS99081.1"/>
    <property type="molecule type" value="Genomic_DNA"/>
</dbReference>
<reference evidence="4 5" key="1">
    <citation type="journal article" date="2023" name="Microbiol. Spectr.">
        <title>Synergy between Genome Mining, Metabolomics, and Bioinformatics Uncovers Antibacterial Chlorinated Carbazole Alkaloids and Their Biosynthetic Gene Cluster from Streptomyces tubbatahanensis sp. nov., a Novel Actinomycete Isolated from Sulu Sea, Philippines.</title>
        <authorList>
            <person name="Tenebro C.P."/>
            <person name="Trono D.J.V.L."/>
            <person name="Balida L.A.P."/>
            <person name="Bayog L.K.A."/>
            <person name="Bruna J.R."/>
            <person name="Sabido E.M."/>
            <person name="Caspe D.P.C."/>
            <person name="de Los Santos E.L.C."/>
            <person name="Saludes J.P."/>
            <person name="Dalisay D.S."/>
        </authorList>
    </citation>
    <scope>NUCLEOTIDE SEQUENCE [LARGE SCALE GENOMIC DNA]</scope>
    <source>
        <strain evidence="4 5">DSD3025</strain>
    </source>
</reference>
<evidence type="ECO:0000259" key="2">
    <source>
        <dbReference type="Pfam" id="PF00535"/>
    </source>
</evidence>
<dbReference type="SUPFAM" id="SSF53448">
    <property type="entry name" value="Nucleotide-diphospho-sugar transferases"/>
    <property type="match status" value="1"/>
</dbReference>
<protein>
    <submittedName>
        <fullName evidence="4">Glycosyltransferase family 2 protein</fullName>
    </submittedName>
</protein>
<evidence type="ECO:0000259" key="3">
    <source>
        <dbReference type="Pfam" id="PF22181"/>
    </source>
</evidence>
<feature type="domain" description="TarS/TarP linker" evidence="3">
    <location>
        <begin position="246"/>
        <end position="345"/>
    </location>
</feature>
<name>A0ABY3XXL5_9ACTN</name>
<accession>A0ABY3XXL5</accession>
<dbReference type="InterPro" id="IPR054028">
    <property type="entry name" value="TarS/TarP_linker"/>
</dbReference>
<feature type="domain" description="Glycosyltransferase 2-like" evidence="2">
    <location>
        <begin position="27"/>
        <end position="150"/>
    </location>
</feature>
<sequence length="566" mass="62492">MHTTAHTSAHTSAHTAPDTGRQPVKVSIVVPTHDTGETVLTGLRSFLAQSMPRSEFEIIYVDDESSDDTVALLEAEIARQGAQQTARVLRIDHSGWPGRPRNIGTDAARGEFVHYVDDDDWLAPEALERTYARARETGADIVIGRMAGHGRQAPRALFEQPMASCDLREDTALLASMTVHKLFRTDFLRAHGLRFPEGRVRLEDHMFTLRAFLLTDRVATVHDYTCYHWVRHADGKHNVSYERIDPAPYIDSVRKVLAILDAPDTRVPAGRHRNRLTAKWYGKKALERIAGRRLLDQPAERRAAWFEAVGALAAELPEGADTALPTRLRVVAALARHGDLALAEEQAAFEAGVVQRPRVESARWQGGALRMRCTSSLVRERGRGRTAAPLVFLRPDERRLRLRLPPRVADVEAAVEVADFAKAVRRSNVRGQLRHREGGTVLSVPTTWQVTEVPAARTAAGRGPFSRLRNLCAKAAARLRGRTGEPDARTLRYTAEFTLDPATADHGGPLAPGTWDVHFQLGVGGWRTSKPLRGHTLQVPDDAACAPPPGKRSPRGRRELESAAAS</sequence>
<dbReference type="Proteomes" id="UP001202244">
    <property type="component" value="Chromosome"/>
</dbReference>
<evidence type="ECO:0000313" key="4">
    <source>
        <dbReference type="EMBL" id="UNS99081.1"/>
    </source>
</evidence>
<evidence type="ECO:0000256" key="1">
    <source>
        <dbReference type="SAM" id="MobiDB-lite"/>
    </source>
</evidence>
<feature type="region of interest" description="Disordered" evidence="1">
    <location>
        <begin position="1"/>
        <end position="24"/>
    </location>
</feature>